<evidence type="ECO:0000313" key="1">
    <source>
        <dbReference type="EMBL" id="KAJ9121257.1"/>
    </source>
</evidence>
<evidence type="ECO:0000313" key="2">
    <source>
        <dbReference type="Proteomes" id="UP001234202"/>
    </source>
</evidence>
<dbReference type="EMBL" id="JASBWV010000018">
    <property type="protein sequence ID" value="KAJ9121257.1"/>
    <property type="molecule type" value="Genomic_DNA"/>
</dbReference>
<sequence length="393" mass="42564">MLLSTFTALSFVASLSSLPVAISADPWADTYGGFPDPAFAGVATFAHLDHQRCLDNPDLALDLAIIGIPYDSAVTFRPGARFGPYGLRSGSRRQATARGYSQTLGINPYDGRLSVLDCGDVPVIPNDPAVAIDQVRAAYSSLLSRKVVSPGRMEDLGYVKGLDGEFHPRMVTLGGDHTIVLPILQSLHEVYGPVSVIHFDAHIDTWNPNRYRTLSGQNKIGHGTFFWHAYEAGYIKPNSSIHAGVRTRFTGPTDLDDDVTAGFQLIHAFDIDDFGVPEVVRRIKQRIGNSPVVISLDVDVMDPSTAPATGTPESGGWTSRELRRIIQSLQGLNVVAFDIVELSPAYDTNAEISAIAAADCAYDFLCLYALGTDAKLIQEEEDMVIQGSSHNEL</sequence>
<name>A0ACC2XDA2_9TREE</name>
<protein>
    <submittedName>
        <fullName evidence="1">Uncharacterized protein</fullName>
    </submittedName>
</protein>
<proteinExistence type="predicted"/>
<reference evidence="1" key="1">
    <citation type="submission" date="2023-04" db="EMBL/GenBank/DDBJ databases">
        <title>Draft Genome sequencing of Naganishia species isolated from polar environments using Oxford Nanopore Technology.</title>
        <authorList>
            <person name="Leo P."/>
            <person name="Venkateswaran K."/>
        </authorList>
    </citation>
    <scope>NUCLEOTIDE SEQUENCE</scope>
    <source>
        <strain evidence="1">DBVPG 5303</strain>
    </source>
</reference>
<dbReference type="Proteomes" id="UP001234202">
    <property type="component" value="Unassembled WGS sequence"/>
</dbReference>
<keyword evidence="2" id="KW-1185">Reference proteome</keyword>
<accession>A0ACC2XDA2</accession>
<gene>
    <name evidence="1" type="ORF">QFC24_004933</name>
</gene>
<comment type="caution">
    <text evidence="1">The sequence shown here is derived from an EMBL/GenBank/DDBJ whole genome shotgun (WGS) entry which is preliminary data.</text>
</comment>
<organism evidence="1 2">
    <name type="scientific">Naganishia onofrii</name>
    <dbReference type="NCBI Taxonomy" id="1851511"/>
    <lineage>
        <taxon>Eukaryota</taxon>
        <taxon>Fungi</taxon>
        <taxon>Dikarya</taxon>
        <taxon>Basidiomycota</taxon>
        <taxon>Agaricomycotina</taxon>
        <taxon>Tremellomycetes</taxon>
        <taxon>Filobasidiales</taxon>
        <taxon>Filobasidiaceae</taxon>
        <taxon>Naganishia</taxon>
    </lineage>
</organism>